<evidence type="ECO:0000256" key="1">
    <source>
        <dbReference type="SAM" id="MobiDB-lite"/>
    </source>
</evidence>
<reference evidence="2" key="2">
    <citation type="submission" date="2020-11" db="EMBL/GenBank/DDBJ databases">
        <authorList>
            <person name="McCartney M.A."/>
            <person name="Auch B."/>
            <person name="Kono T."/>
            <person name="Mallez S."/>
            <person name="Becker A."/>
            <person name="Gohl D.M."/>
            <person name="Silverstein K.A.T."/>
            <person name="Koren S."/>
            <person name="Bechman K.B."/>
            <person name="Herman A."/>
            <person name="Abrahante J.E."/>
            <person name="Garbe J."/>
        </authorList>
    </citation>
    <scope>NUCLEOTIDE SEQUENCE</scope>
    <source>
        <strain evidence="2">Duluth1</strain>
        <tissue evidence="2">Whole animal</tissue>
    </source>
</reference>
<protein>
    <submittedName>
        <fullName evidence="2">Uncharacterized protein</fullName>
    </submittedName>
</protein>
<evidence type="ECO:0000313" key="2">
    <source>
        <dbReference type="EMBL" id="KAH3840656.1"/>
    </source>
</evidence>
<proteinExistence type="predicted"/>
<dbReference type="Proteomes" id="UP000828390">
    <property type="component" value="Unassembled WGS sequence"/>
</dbReference>
<name>A0A9D4KK91_DREPO</name>
<accession>A0A9D4KK91</accession>
<evidence type="ECO:0000313" key="3">
    <source>
        <dbReference type="Proteomes" id="UP000828390"/>
    </source>
</evidence>
<gene>
    <name evidence="2" type="ORF">DPMN_114110</name>
</gene>
<feature type="region of interest" description="Disordered" evidence="1">
    <location>
        <begin position="1"/>
        <end position="28"/>
    </location>
</feature>
<dbReference type="AlphaFoldDB" id="A0A9D4KK91"/>
<reference evidence="2" key="1">
    <citation type="journal article" date="2019" name="bioRxiv">
        <title>The Genome of the Zebra Mussel, Dreissena polymorpha: A Resource for Invasive Species Research.</title>
        <authorList>
            <person name="McCartney M.A."/>
            <person name="Auch B."/>
            <person name="Kono T."/>
            <person name="Mallez S."/>
            <person name="Zhang Y."/>
            <person name="Obille A."/>
            <person name="Becker A."/>
            <person name="Abrahante J.E."/>
            <person name="Garbe J."/>
            <person name="Badalamenti J.P."/>
            <person name="Herman A."/>
            <person name="Mangelson H."/>
            <person name="Liachko I."/>
            <person name="Sullivan S."/>
            <person name="Sone E.D."/>
            <person name="Koren S."/>
            <person name="Silverstein K.A.T."/>
            <person name="Beckman K.B."/>
            <person name="Gohl D.M."/>
        </authorList>
    </citation>
    <scope>NUCLEOTIDE SEQUENCE</scope>
    <source>
        <strain evidence="2">Duluth1</strain>
        <tissue evidence="2">Whole animal</tissue>
    </source>
</reference>
<dbReference type="EMBL" id="JAIWYP010000004">
    <property type="protein sequence ID" value="KAH3840656.1"/>
    <property type="molecule type" value="Genomic_DNA"/>
</dbReference>
<organism evidence="2 3">
    <name type="scientific">Dreissena polymorpha</name>
    <name type="common">Zebra mussel</name>
    <name type="synonym">Mytilus polymorpha</name>
    <dbReference type="NCBI Taxonomy" id="45954"/>
    <lineage>
        <taxon>Eukaryota</taxon>
        <taxon>Metazoa</taxon>
        <taxon>Spiralia</taxon>
        <taxon>Lophotrochozoa</taxon>
        <taxon>Mollusca</taxon>
        <taxon>Bivalvia</taxon>
        <taxon>Autobranchia</taxon>
        <taxon>Heteroconchia</taxon>
        <taxon>Euheterodonta</taxon>
        <taxon>Imparidentia</taxon>
        <taxon>Neoheterodontei</taxon>
        <taxon>Myida</taxon>
        <taxon>Dreissenoidea</taxon>
        <taxon>Dreissenidae</taxon>
        <taxon>Dreissena</taxon>
    </lineage>
</organism>
<comment type="caution">
    <text evidence="2">The sequence shown here is derived from an EMBL/GenBank/DDBJ whole genome shotgun (WGS) entry which is preliminary data.</text>
</comment>
<keyword evidence="3" id="KW-1185">Reference proteome</keyword>
<sequence length="68" mass="7004">MCGGPVSSVGRVLSSNSGLAANFSPPGDKGTRMSLIFPALTTQFNSSPVPVTSLNSKAVYWKAEMAGK</sequence>